<name>A0A453SE49_AEGTS</name>
<sequence>MNVALILRWVWRILRGEGGLWLQLIQAKYLRGDPLLACNRSEGSQFWRAIQRIKEDIRLGVSFSLGNGKGIQL</sequence>
<dbReference type="AlphaFoldDB" id="A0A453SE49"/>
<evidence type="ECO:0008006" key="4">
    <source>
        <dbReference type="Google" id="ProtNLM"/>
    </source>
</evidence>
<reference evidence="2" key="3">
    <citation type="journal article" date="2017" name="Nature">
        <title>Genome sequence of the progenitor of the wheat D genome Aegilops tauschii.</title>
        <authorList>
            <person name="Luo M.C."/>
            <person name="Gu Y.Q."/>
            <person name="Puiu D."/>
            <person name="Wang H."/>
            <person name="Twardziok S.O."/>
            <person name="Deal K.R."/>
            <person name="Huo N."/>
            <person name="Zhu T."/>
            <person name="Wang L."/>
            <person name="Wang Y."/>
            <person name="McGuire P.E."/>
            <person name="Liu S."/>
            <person name="Long H."/>
            <person name="Ramasamy R.K."/>
            <person name="Rodriguez J.C."/>
            <person name="Van S.L."/>
            <person name="Yuan L."/>
            <person name="Wang Z."/>
            <person name="Xia Z."/>
            <person name="Xiao L."/>
            <person name="Anderson O.D."/>
            <person name="Ouyang S."/>
            <person name="Liang Y."/>
            <person name="Zimin A.V."/>
            <person name="Pertea G."/>
            <person name="Qi P."/>
            <person name="Bennetzen J.L."/>
            <person name="Dai X."/>
            <person name="Dawson M.W."/>
            <person name="Muller H.G."/>
            <person name="Kugler K."/>
            <person name="Rivarola-Duarte L."/>
            <person name="Spannagl M."/>
            <person name="Mayer K.F.X."/>
            <person name="Lu F.H."/>
            <person name="Bevan M.W."/>
            <person name="Leroy P."/>
            <person name="Li P."/>
            <person name="You F.M."/>
            <person name="Sun Q."/>
            <person name="Liu Z."/>
            <person name="Lyons E."/>
            <person name="Wicker T."/>
            <person name="Salzberg S.L."/>
            <person name="Devos K.M."/>
            <person name="Dvorak J."/>
        </authorList>
    </citation>
    <scope>NUCLEOTIDE SEQUENCE [LARGE SCALE GENOMIC DNA]</scope>
    <source>
        <strain evidence="2">cv. AL8/78</strain>
    </source>
</reference>
<accession>A0A453SE49</accession>
<reference evidence="2" key="5">
    <citation type="journal article" date="2021" name="G3 (Bethesda)">
        <title>Aegilops tauschii genome assembly Aet v5.0 features greater sequence contiguity and improved annotation.</title>
        <authorList>
            <person name="Wang L."/>
            <person name="Zhu T."/>
            <person name="Rodriguez J.C."/>
            <person name="Deal K.R."/>
            <person name="Dubcovsky J."/>
            <person name="McGuire P.E."/>
            <person name="Lux T."/>
            <person name="Spannagl M."/>
            <person name="Mayer K.F.X."/>
            <person name="Baldrich P."/>
            <person name="Meyers B.C."/>
            <person name="Huo N."/>
            <person name="Gu Y.Q."/>
            <person name="Zhou H."/>
            <person name="Devos K.M."/>
            <person name="Bennetzen J.L."/>
            <person name="Unver T."/>
            <person name="Budak H."/>
            <person name="Gulick P.J."/>
            <person name="Galiba G."/>
            <person name="Kalapos B."/>
            <person name="Nelson D.R."/>
            <person name="Li P."/>
            <person name="You F.M."/>
            <person name="Luo M.C."/>
            <person name="Dvorak J."/>
        </authorList>
    </citation>
    <scope>NUCLEOTIDE SEQUENCE [LARGE SCALE GENOMIC DNA]</scope>
    <source>
        <strain evidence="2">cv. AL8/78</strain>
    </source>
</reference>
<dbReference type="EnsemblPlants" id="AET7Gv20920800.1">
    <property type="protein sequence ID" value="AET7Gv20920800.1"/>
    <property type="gene ID" value="AET7Gv20920800"/>
</dbReference>
<feature type="chain" id="PRO_5019349823" description="Reverse transcriptase zinc-binding domain-containing protein" evidence="1">
    <location>
        <begin position="17"/>
        <end position="73"/>
    </location>
</feature>
<evidence type="ECO:0000313" key="2">
    <source>
        <dbReference type="EnsemblPlants" id="AET7Gv20920800.1"/>
    </source>
</evidence>
<feature type="signal peptide" evidence="1">
    <location>
        <begin position="1"/>
        <end position="16"/>
    </location>
</feature>
<evidence type="ECO:0000256" key="1">
    <source>
        <dbReference type="SAM" id="SignalP"/>
    </source>
</evidence>
<dbReference type="Proteomes" id="UP000015105">
    <property type="component" value="Chromosome 7D"/>
</dbReference>
<keyword evidence="1" id="KW-0732">Signal</keyword>
<dbReference type="Gramene" id="AET7Gv20920800.1">
    <property type="protein sequence ID" value="AET7Gv20920800.1"/>
    <property type="gene ID" value="AET7Gv20920800"/>
</dbReference>
<protein>
    <recommendedName>
        <fullName evidence="4">Reverse transcriptase zinc-binding domain-containing protein</fullName>
    </recommendedName>
</protein>
<organism evidence="2 3">
    <name type="scientific">Aegilops tauschii subsp. strangulata</name>
    <name type="common">Goatgrass</name>
    <dbReference type="NCBI Taxonomy" id="200361"/>
    <lineage>
        <taxon>Eukaryota</taxon>
        <taxon>Viridiplantae</taxon>
        <taxon>Streptophyta</taxon>
        <taxon>Embryophyta</taxon>
        <taxon>Tracheophyta</taxon>
        <taxon>Spermatophyta</taxon>
        <taxon>Magnoliopsida</taxon>
        <taxon>Liliopsida</taxon>
        <taxon>Poales</taxon>
        <taxon>Poaceae</taxon>
        <taxon>BOP clade</taxon>
        <taxon>Pooideae</taxon>
        <taxon>Triticodae</taxon>
        <taxon>Triticeae</taxon>
        <taxon>Triticinae</taxon>
        <taxon>Aegilops</taxon>
    </lineage>
</organism>
<reference evidence="3" key="2">
    <citation type="journal article" date="2017" name="Nat. Plants">
        <title>The Aegilops tauschii genome reveals multiple impacts of transposons.</title>
        <authorList>
            <person name="Zhao G."/>
            <person name="Zou C."/>
            <person name="Li K."/>
            <person name="Wang K."/>
            <person name="Li T."/>
            <person name="Gao L."/>
            <person name="Zhang X."/>
            <person name="Wang H."/>
            <person name="Yang Z."/>
            <person name="Liu X."/>
            <person name="Jiang W."/>
            <person name="Mao L."/>
            <person name="Kong X."/>
            <person name="Jiao Y."/>
            <person name="Jia J."/>
        </authorList>
    </citation>
    <scope>NUCLEOTIDE SEQUENCE [LARGE SCALE GENOMIC DNA]</scope>
    <source>
        <strain evidence="3">cv. AL8/78</strain>
    </source>
</reference>
<keyword evidence="3" id="KW-1185">Reference proteome</keyword>
<reference evidence="3" key="1">
    <citation type="journal article" date="2014" name="Science">
        <title>Ancient hybridizations among the ancestral genomes of bread wheat.</title>
        <authorList>
            <consortium name="International Wheat Genome Sequencing Consortium,"/>
            <person name="Marcussen T."/>
            <person name="Sandve S.R."/>
            <person name="Heier L."/>
            <person name="Spannagl M."/>
            <person name="Pfeifer M."/>
            <person name="Jakobsen K.S."/>
            <person name="Wulff B.B."/>
            <person name="Steuernagel B."/>
            <person name="Mayer K.F."/>
            <person name="Olsen O.A."/>
        </authorList>
    </citation>
    <scope>NUCLEOTIDE SEQUENCE [LARGE SCALE GENOMIC DNA]</scope>
    <source>
        <strain evidence="3">cv. AL8/78</strain>
    </source>
</reference>
<evidence type="ECO:0000313" key="3">
    <source>
        <dbReference type="Proteomes" id="UP000015105"/>
    </source>
</evidence>
<proteinExistence type="predicted"/>
<reference evidence="2" key="4">
    <citation type="submission" date="2019-03" db="UniProtKB">
        <authorList>
            <consortium name="EnsemblPlants"/>
        </authorList>
    </citation>
    <scope>IDENTIFICATION</scope>
</reference>